<evidence type="ECO:0000259" key="2">
    <source>
        <dbReference type="Pfam" id="PF21109"/>
    </source>
</evidence>
<organism evidence="3 4">
    <name type="scientific">Maylandia zebra</name>
    <name type="common">zebra mbuna</name>
    <dbReference type="NCBI Taxonomy" id="106582"/>
    <lineage>
        <taxon>Eukaryota</taxon>
        <taxon>Metazoa</taxon>
        <taxon>Chordata</taxon>
        <taxon>Craniata</taxon>
        <taxon>Vertebrata</taxon>
        <taxon>Euteleostomi</taxon>
        <taxon>Actinopterygii</taxon>
        <taxon>Neopterygii</taxon>
        <taxon>Teleostei</taxon>
        <taxon>Neoteleostei</taxon>
        <taxon>Acanthomorphata</taxon>
        <taxon>Ovalentaria</taxon>
        <taxon>Cichlomorphae</taxon>
        <taxon>Cichliformes</taxon>
        <taxon>Cichlidae</taxon>
        <taxon>African cichlids</taxon>
        <taxon>Pseudocrenilabrinae</taxon>
        <taxon>Haplochromini</taxon>
        <taxon>Maylandia</taxon>
        <taxon>Maylandia zebra complex</taxon>
    </lineage>
</organism>
<evidence type="ECO:0000259" key="1">
    <source>
        <dbReference type="Pfam" id="PF18078"/>
    </source>
</evidence>
<evidence type="ECO:0000313" key="4">
    <source>
        <dbReference type="Proteomes" id="UP000265160"/>
    </source>
</evidence>
<dbReference type="Ensembl" id="ENSMZET00005019038.1">
    <property type="protein sequence ID" value="ENSMZEP00005018443.1"/>
    <property type="gene ID" value="ENSMZEG00005013849.1"/>
</dbReference>
<feature type="domain" description="Stonustoxin-like helical" evidence="2">
    <location>
        <begin position="261"/>
        <end position="354"/>
    </location>
</feature>
<reference evidence="3" key="1">
    <citation type="submission" date="2025-08" db="UniProtKB">
        <authorList>
            <consortium name="Ensembl"/>
        </authorList>
    </citation>
    <scope>IDENTIFICATION</scope>
</reference>
<dbReference type="InterPro" id="IPR048997">
    <property type="entry name" value="Stonustoxin-like_helical"/>
</dbReference>
<reference evidence="3" key="2">
    <citation type="submission" date="2025-09" db="UniProtKB">
        <authorList>
            <consortium name="Ensembl"/>
        </authorList>
    </citation>
    <scope>IDENTIFICATION</scope>
</reference>
<dbReference type="GeneTree" id="ENSGT00390000014380"/>
<dbReference type="AlphaFoldDB" id="A0A3P9C843"/>
<protein>
    <submittedName>
        <fullName evidence="3">Uncharacterized protein</fullName>
    </submittedName>
</protein>
<name>A0A3P9C843_9CICH</name>
<accession>A0A3P9C843</accession>
<dbReference type="InterPro" id="IPR052090">
    <property type="entry name" value="Cytolytic_pore-forming_toxin"/>
</dbReference>
<dbReference type="Proteomes" id="UP000265160">
    <property type="component" value="Unplaced"/>
</dbReference>
<keyword evidence="4" id="KW-1185">Reference proteome</keyword>
<dbReference type="PANTHER" id="PTHR31594:SF16">
    <property type="entry name" value="SI:CH211-281L24.3"/>
    <property type="match status" value="1"/>
</dbReference>
<proteinExistence type="predicted"/>
<dbReference type="Pfam" id="PF21109">
    <property type="entry name" value="Stonustoxin_helical"/>
    <property type="match status" value="1"/>
</dbReference>
<sequence>MWPMEVAVLGQPFCIGMLYDCRSDLLIPGMTLWDCDDLMKDIGERPQASNDFEIVASESIEDKFLTLNVNASLKASFLGGLVQVDGSAKYLNDNKSSRNQTRITMMYKATTDIQKLSVNHLGTTHVVTAILYGAQAFFVLGHEVSEQEDHQDVEGNMKVIIQKIPLLSVESEGSLKMKDKVKASVDEFSCRFYGDFCLPKPPTSFQDAIKVYQSLPGLLGPNGEKAVPMKVWLLPLTCLDSSAAKLICEISIELIQEAQSVLESFRELEMRYNDVLRITTAQEFPQIGKNLKRFKEMCSDFKLKFQQTLAKKLQSIRGGGEEEAELSEVLKNRHSSPFNNKNLREWMDCKEREIYTLMSFTSRMKNTKIISSRNDLYKESLRADHVVCFVFTSLGNDEPYLSALSKYLKGKTNPDLQDPHTHDAEKEQWYASKEVTEANKENKNIKQRFSNALNMFYARFSSFDFSEDISELKQKLRDTQHFIIELSDVKKAFHTVNVNKSQVLIILVAA</sequence>
<feature type="domain" description="SNTX thioredoxin-like" evidence="1">
    <location>
        <begin position="366"/>
        <end position="452"/>
    </location>
</feature>
<evidence type="ECO:0000313" key="3">
    <source>
        <dbReference type="Ensembl" id="ENSMZEP00005018443.1"/>
    </source>
</evidence>
<dbReference type="InterPro" id="IPR040581">
    <property type="entry name" value="Thioredoxin_11"/>
</dbReference>
<dbReference type="PANTHER" id="PTHR31594">
    <property type="entry name" value="AIG1-TYPE G DOMAIN-CONTAINING PROTEIN"/>
    <property type="match status" value="1"/>
</dbReference>
<dbReference type="Pfam" id="PF18078">
    <property type="entry name" value="Thioredoxin_11"/>
    <property type="match status" value="1"/>
</dbReference>